<evidence type="ECO:0008006" key="3">
    <source>
        <dbReference type="Google" id="ProtNLM"/>
    </source>
</evidence>
<evidence type="ECO:0000313" key="1">
    <source>
        <dbReference type="EMBL" id="GFN82728.1"/>
    </source>
</evidence>
<gene>
    <name evidence="1" type="ORF">PoB_000923400</name>
</gene>
<protein>
    <recommendedName>
        <fullName evidence="3">Secreted protein</fullName>
    </recommendedName>
</protein>
<dbReference type="Proteomes" id="UP000735302">
    <property type="component" value="Unassembled WGS sequence"/>
</dbReference>
<keyword evidence="2" id="KW-1185">Reference proteome</keyword>
<reference evidence="1 2" key="1">
    <citation type="journal article" date="2021" name="Elife">
        <title>Chloroplast acquisition without the gene transfer in kleptoplastic sea slugs, Plakobranchus ocellatus.</title>
        <authorList>
            <person name="Maeda T."/>
            <person name="Takahashi S."/>
            <person name="Yoshida T."/>
            <person name="Shimamura S."/>
            <person name="Takaki Y."/>
            <person name="Nagai Y."/>
            <person name="Toyoda A."/>
            <person name="Suzuki Y."/>
            <person name="Arimoto A."/>
            <person name="Ishii H."/>
            <person name="Satoh N."/>
            <person name="Nishiyama T."/>
            <person name="Hasebe M."/>
            <person name="Maruyama T."/>
            <person name="Minagawa J."/>
            <person name="Obokata J."/>
            <person name="Shigenobu S."/>
        </authorList>
    </citation>
    <scope>NUCLEOTIDE SEQUENCE [LARGE SCALE GENOMIC DNA]</scope>
</reference>
<comment type="caution">
    <text evidence="1">The sequence shown here is derived from an EMBL/GenBank/DDBJ whole genome shotgun (WGS) entry which is preliminary data.</text>
</comment>
<dbReference type="EMBL" id="BLXT01001037">
    <property type="protein sequence ID" value="GFN82728.1"/>
    <property type="molecule type" value="Genomic_DNA"/>
</dbReference>
<proteinExistence type="predicted"/>
<evidence type="ECO:0000313" key="2">
    <source>
        <dbReference type="Proteomes" id="UP000735302"/>
    </source>
</evidence>
<dbReference type="AlphaFoldDB" id="A0AAV3YKS9"/>
<organism evidence="1 2">
    <name type="scientific">Plakobranchus ocellatus</name>
    <dbReference type="NCBI Taxonomy" id="259542"/>
    <lineage>
        <taxon>Eukaryota</taxon>
        <taxon>Metazoa</taxon>
        <taxon>Spiralia</taxon>
        <taxon>Lophotrochozoa</taxon>
        <taxon>Mollusca</taxon>
        <taxon>Gastropoda</taxon>
        <taxon>Heterobranchia</taxon>
        <taxon>Euthyneura</taxon>
        <taxon>Panpulmonata</taxon>
        <taxon>Sacoglossa</taxon>
        <taxon>Placobranchoidea</taxon>
        <taxon>Plakobranchidae</taxon>
        <taxon>Plakobranchus</taxon>
    </lineage>
</organism>
<accession>A0AAV3YKS9</accession>
<name>A0AAV3YKS9_9GAST</name>
<sequence>MAPQFVPASFCRIVVLSRTLMATSSMWRLRHSRGSSDTLWYLGMPSHLRDSPPTWISRSFCSTGLLTEGGVRSLTRVYPHLPAFAEALERSKVAIVASVAL</sequence>